<keyword evidence="5" id="KW-1185">Reference proteome</keyword>
<evidence type="ECO:0000313" key="4">
    <source>
        <dbReference type="Ensembl" id="ENSDLAP00005077170.1"/>
    </source>
</evidence>
<reference evidence="4" key="1">
    <citation type="submission" date="2025-08" db="UniProtKB">
        <authorList>
            <consortium name="Ensembl"/>
        </authorList>
    </citation>
    <scope>IDENTIFICATION</scope>
</reference>
<dbReference type="InterPro" id="IPR050111">
    <property type="entry name" value="C-type_lectin/snaclec_domain"/>
</dbReference>
<dbReference type="Ensembl" id="ENSDLAT00005087225.1">
    <property type="protein sequence ID" value="ENSDLAP00005077170.1"/>
    <property type="gene ID" value="ENSDLAG00005032514.1"/>
</dbReference>
<sequence>MLLHIHQSVTDKVMFKLVLLLLTLSGLQAAPLAVPRRLQKISSTYRLPDGFRQGTEHGDIHEPVPGGFRQGTEPSRRFIVDLNTGLVQEHISEMDRRAFIHPSGFGEMGRRHWLTDEVPVDVRAQKNSGGWVRVEEPSAPRLPDGFRQGTEPRMSIPDGFRQGTEPVRKVPEGFKQGTEPSMSIPDGFRQGTEPRMSIPDGFRHEPRMSIPDGFRQGTEPRMSIPDGFRQGTEPRMSIPDGFRQGTEPRMSIPDGFRQGTEPMISASDGLRLSAKPVMLIPDGFRQGTEPRMTIPDGFRQGTEPVRKVPEGFKQGTEPSMSIPDGFRQGTEPRMSIPDGFRQGTEPRMSIPDGFRQGTEPRMSIPDGFRQGTEPMMSIPDGFRQGTEPSTSRLQTQTVACKGEIINGNCYEFNPTPLAFQDAQALCRDLAPNAELASVTSDDLHSRLVSLVTSGGENNPVLTWLGGMVKNQQASWVDGSEWSYSDWMPGHPNIQTDKPVCVDMFKIDESWWTATDCELKRASICSYPIAA</sequence>
<evidence type="ECO:0000259" key="3">
    <source>
        <dbReference type="PROSITE" id="PS50041"/>
    </source>
</evidence>
<dbReference type="SUPFAM" id="SSF56436">
    <property type="entry name" value="C-type lectin-like"/>
    <property type="match status" value="1"/>
</dbReference>
<feature type="domain" description="C-type lectin" evidence="3">
    <location>
        <begin position="405"/>
        <end position="525"/>
    </location>
</feature>
<dbReference type="PROSITE" id="PS50041">
    <property type="entry name" value="C_TYPE_LECTIN_2"/>
    <property type="match status" value="1"/>
</dbReference>
<dbReference type="InterPro" id="IPR016187">
    <property type="entry name" value="CTDL_fold"/>
</dbReference>
<evidence type="ECO:0000256" key="2">
    <source>
        <dbReference type="SAM" id="SignalP"/>
    </source>
</evidence>
<dbReference type="AlphaFoldDB" id="A0A8P4KPN6"/>
<name>A0A8P4KPN6_DICLA</name>
<dbReference type="PANTHER" id="PTHR22803">
    <property type="entry name" value="MANNOSE, PHOSPHOLIPASE, LECTIN RECEPTOR RELATED"/>
    <property type="match status" value="1"/>
</dbReference>
<dbReference type="Gene3D" id="3.10.100.10">
    <property type="entry name" value="Mannose-Binding Protein A, subunit A"/>
    <property type="match status" value="1"/>
</dbReference>
<dbReference type="Proteomes" id="UP000694389">
    <property type="component" value="Unassembled WGS sequence"/>
</dbReference>
<feature type="region of interest" description="Disordered" evidence="1">
    <location>
        <begin position="284"/>
        <end position="365"/>
    </location>
</feature>
<evidence type="ECO:0000313" key="5">
    <source>
        <dbReference type="Proteomes" id="UP000694389"/>
    </source>
</evidence>
<keyword evidence="2" id="KW-0732">Signal</keyword>
<dbReference type="GeneTree" id="ENSGT00940000166048"/>
<feature type="region of interest" description="Disordered" evidence="1">
    <location>
        <begin position="52"/>
        <end position="73"/>
    </location>
</feature>
<evidence type="ECO:0000256" key="1">
    <source>
        <dbReference type="SAM" id="MobiDB-lite"/>
    </source>
</evidence>
<feature type="chain" id="PRO_5035948932" description="C-type lectin domain-containing protein" evidence="2">
    <location>
        <begin position="30"/>
        <end position="530"/>
    </location>
</feature>
<dbReference type="InterPro" id="IPR016186">
    <property type="entry name" value="C-type_lectin-like/link_sf"/>
</dbReference>
<dbReference type="Pfam" id="PF00059">
    <property type="entry name" value="Lectin_C"/>
    <property type="match status" value="1"/>
</dbReference>
<proteinExistence type="predicted"/>
<feature type="region of interest" description="Disordered" evidence="1">
    <location>
        <begin position="134"/>
        <end position="258"/>
    </location>
</feature>
<protein>
    <recommendedName>
        <fullName evidence="3">C-type lectin domain-containing protein</fullName>
    </recommendedName>
</protein>
<organism evidence="4 5">
    <name type="scientific">Dicentrarchus labrax</name>
    <name type="common">European seabass</name>
    <name type="synonym">Morone labrax</name>
    <dbReference type="NCBI Taxonomy" id="13489"/>
    <lineage>
        <taxon>Eukaryota</taxon>
        <taxon>Metazoa</taxon>
        <taxon>Chordata</taxon>
        <taxon>Craniata</taxon>
        <taxon>Vertebrata</taxon>
        <taxon>Euteleostomi</taxon>
        <taxon>Actinopterygii</taxon>
        <taxon>Neopterygii</taxon>
        <taxon>Teleostei</taxon>
        <taxon>Neoteleostei</taxon>
        <taxon>Acanthomorphata</taxon>
        <taxon>Eupercaria</taxon>
        <taxon>Moronidae</taxon>
        <taxon>Dicentrarchus</taxon>
    </lineage>
</organism>
<feature type="signal peptide" evidence="2">
    <location>
        <begin position="1"/>
        <end position="29"/>
    </location>
</feature>
<accession>A0A8P4KPN6</accession>
<dbReference type="InterPro" id="IPR001304">
    <property type="entry name" value="C-type_lectin-like"/>
</dbReference>
<dbReference type="SMART" id="SM00034">
    <property type="entry name" value="CLECT"/>
    <property type="match status" value="1"/>
</dbReference>
<reference evidence="4" key="2">
    <citation type="submission" date="2025-09" db="UniProtKB">
        <authorList>
            <consortium name="Ensembl"/>
        </authorList>
    </citation>
    <scope>IDENTIFICATION</scope>
</reference>